<proteinExistence type="predicted"/>
<protein>
    <recommendedName>
        <fullName evidence="3">XkdX family protein</fullName>
    </recommendedName>
</protein>
<dbReference type="PATRIC" id="fig|1423.173.peg.3255"/>
<reference evidence="1 2" key="1">
    <citation type="submission" date="2014-12" db="EMBL/GenBank/DDBJ databases">
        <title>Comparative genome analysis of Bacillus coagulans HM-08, Clostridium butyricum HM-68, Bacillus subtilis HM-66 and Bacillus licheniformis BL-09.</title>
        <authorList>
            <person name="Zhang H."/>
        </authorList>
    </citation>
    <scope>NUCLEOTIDE SEQUENCE [LARGE SCALE GENOMIC DNA]</scope>
    <source>
        <strain evidence="1 2">HM-66</strain>
    </source>
</reference>
<evidence type="ECO:0008006" key="3">
    <source>
        <dbReference type="Google" id="ProtNLM"/>
    </source>
</evidence>
<dbReference type="EMBL" id="JXBC01000005">
    <property type="protein sequence ID" value="KIU10238.1"/>
    <property type="molecule type" value="Genomic_DNA"/>
</dbReference>
<dbReference type="AlphaFoldDB" id="A0A0D1IM71"/>
<dbReference type="Pfam" id="PF09693">
    <property type="entry name" value="Phage_XkdX"/>
    <property type="match status" value="1"/>
</dbReference>
<accession>A0A0D1IM71</accession>
<sequence length="54" mass="6327">MNYWVLALYYNWATPEMVKQAIHYKDCSAEDLQEGIEKNLITAEQYKEITGEAI</sequence>
<gene>
    <name evidence="1" type="ORF">SC09_Contig26orf00005</name>
</gene>
<name>A0A0D1IM71_BACIU</name>
<dbReference type="NCBIfam" id="TIGR01669">
    <property type="entry name" value="phage_XkdX"/>
    <property type="match status" value="1"/>
</dbReference>
<dbReference type="InterPro" id="IPR010022">
    <property type="entry name" value="XkdX"/>
</dbReference>
<organism evidence="1 2">
    <name type="scientific">Bacillus subtilis</name>
    <dbReference type="NCBI Taxonomy" id="1423"/>
    <lineage>
        <taxon>Bacteria</taxon>
        <taxon>Bacillati</taxon>
        <taxon>Bacillota</taxon>
        <taxon>Bacilli</taxon>
        <taxon>Bacillales</taxon>
        <taxon>Bacillaceae</taxon>
        <taxon>Bacillus</taxon>
    </lineage>
</organism>
<evidence type="ECO:0000313" key="1">
    <source>
        <dbReference type="EMBL" id="KIU10238.1"/>
    </source>
</evidence>
<comment type="caution">
    <text evidence="1">The sequence shown here is derived from an EMBL/GenBank/DDBJ whole genome shotgun (WGS) entry which is preliminary data.</text>
</comment>
<dbReference type="RefSeq" id="WP_043858278.1">
    <property type="nucleotide sequence ID" value="NZ_JAHHZA010000008.1"/>
</dbReference>
<evidence type="ECO:0000313" key="2">
    <source>
        <dbReference type="Proteomes" id="UP000032247"/>
    </source>
</evidence>
<dbReference type="Proteomes" id="UP000032247">
    <property type="component" value="Unassembled WGS sequence"/>
</dbReference>